<dbReference type="InterPro" id="IPR004516">
    <property type="entry name" value="HisRS/HisZ"/>
</dbReference>
<dbReference type="SUPFAM" id="SSF55681">
    <property type="entry name" value="Class II aaRS and biotin synthetases"/>
    <property type="match status" value="1"/>
</dbReference>
<dbReference type="GO" id="GO:0004821">
    <property type="term" value="F:histidine-tRNA ligase activity"/>
    <property type="evidence" value="ECO:0007669"/>
    <property type="project" value="TreeGrafter"/>
</dbReference>
<dbReference type="InterPro" id="IPR045864">
    <property type="entry name" value="aa-tRNA-synth_II/BPL/LPL"/>
</dbReference>
<dbReference type="PANTHER" id="PTHR43707:SF1">
    <property type="entry name" value="HISTIDINE--TRNA LIGASE, MITOCHONDRIAL-RELATED"/>
    <property type="match status" value="1"/>
</dbReference>
<accession>A0A0U2W600</accession>
<dbReference type="GO" id="GO:0005737">
    <property type="term" value="C:cytoplasm"/>
    <property type="evidence" value="ECO:0007669"/>
    <property type="project" value="InterPro"/>
</dbReference>
<sequence>MVEYLDSLTSGVGQDLVEQVVVITDRVSGRLMGIRPDMTPQAARIDAHALNESRTTRLCYCGSVLRAMPTSGDSSRSPVQLGAEIFGNTHISADIEIVRLALDTVRLFTDEPLMIDCGHAGALKSILGSHTQALQSQVLDALARKDLEAMSKLERTVPEIAVLKNAYGDLDTVFSFCESEKILREACSEVGAVREGLEAENVSWYCDFGETHGYSYHTGLVFGIYSLKRDQLLVRGGRYDYVGESFGRARAATGFSADLKTLVRLAN</sequence>
<protein>
    <recommendedName>
        <fullName evidence="1">Class II Histidinyl-tRNA synthetase (HisRS)-like catalytic core domain-containing protein</fullName>
    </recommendedName>
</protein>
<organism evidence="2">
    <name type="scientific">uncultured bacterium EIL107F05</name>
    <dbReference type="NCBI Taxonomy" id="1768198"/>
    <lineage>
        <taxon>Bacteria</taxon>
        <taxon>environmental samples</taxon>
    </lineage>
</organism>
<dbReference type="AlphaFoldDB" id="A0A0U2W600"/>
<evidence type="ECO:0000313" key="2">
    <source>
        <dbReference type="EMBL" id="ALS56051.1"/>
    </source>
</evidence>
<dbReference type="Gene3D" id="3.30.930.10">
    <property type="entry name" value="Bira Bifunctional Protein, Domain 2"/>
    <property type="match status" value="1"/>
</dbReference>
<proteinExistence type="predicted"/>
<dbReference type="Pfam" id="PF13393">
    <property type="entry name" value="tRNA-synt_His"/>
    <property type="match status" value="1"/>
</dbReference>
<name>A0A0U2W600_9BACT</name>
<dbReference type="EMBL" id="KT201085">
    <property type="protein sequence ID" value="ALS56051.1"/>
    <property type="molecule type" value="Genomic_DNA"/>
</dbReference>
<dbReference type="PANTHER" id="PTHR43707">
    <property type="entry name" value="HISTIDYL-TRNA SYNTHETASE"/>
    <property type="match status" value="1"/>
</dbReference>
<dbReference type="InterPro" id="IPR041715">
    <property type="entry name" value="HisRS-like_core"/>
</dbReference>
<feature type="domain" description="Class II Histidinyl-tRNA synthetase (HisRS)-like catalytic core" evidence="1">
    <location>
        <begin position="1"/>
        <end position="262"/>
    </location>
</feature>
<dbReference type="GO" id="GO:0006427">
    <property type="term" value="P:histidyl-tRNA aminoacylation"/>
    <property type="evidence" value="ECO:0007669"/>
    <property type="project" value="TreeGrafter"/>
</dbReference>
<reference evidence="2" key="1">
    <citation type="journal article" date="2016" name="ISME J.">
        <title>Functional metagenomic screen reveals new and diverse microbial rhodopsins.</title>
        <authorList>
            <person name="Pushkarev A."/>
            <person name="Beja O."/>
        </authorList>
    </citation>
    <scope>NUCLEOTIDE SEQUENCE</scope>
</reference>
<evidence type="ECO:0000259" key="1">
    <source>
        <dbReference type="Pfam" id="PF13393"/>
    </source>
</evidence>